<evidence type="ECO:0000313" key="2">
    <source>
        <dbReference type="Proteomes" id="UP000308600"/>
    </source>
</evidence>
<organism evidence="1 2">
    <name type="scientific">Pluteus cervinus</name>
    <dbReference type="NCBI Taxonomy" id="181527"/>
    <lineage>
        <taxon>Eukaryota</taxon>
        <taxon>Fungi</taxon>
        <taxon>Dikarya</taxon>
        <taxon>Basidiomycota</taxon>
        <taxon>Agaricomycotina</taxon>
        <taxon>Agaricomycetes</taxon>
        <taxon>Agaricomycetidae</taxon>
        <taxon>Agaricales</taxon>
        <taxon>Pluteineae</taxon>
        <taxon>Pluteaceae</taxon>
        <taxon>Pluteus</taxon>
    </lineage>
</organism>
<sequence length="73" mass="8378">MDKLSPEVKELVLDAFGTGDLLRFSRTNRANKLLVRSYMDSRISLSRFLGKFFPGIQSDEFILLLQQTDILVI</sequence>
<feature type="non-terminal residue" evidence="1">
    <location>
        <position position="73"/>
    </location>
</feature>
<gene>
    <name evidence="1" type="ORF">BDN72DRAFT_904623</name>
</gene>
<reference evidence="1 2" key="1">
    <citation type="journal article" date="2019" name="Nat. Ecol. Evol.">
        <title>Megaphylogeny resolves global patterns of mushroom evolution.</title>
        <authorList>
            <person name="Varga T."/>
            <person name="Krizsan K."/>
            <person name="Foldi C."/>
            <person name="Dima B."/>
            <person name="Sanchez-Garcia M."/>
            <person name="Sanchez-Ramirez S."/>
            <person name="Szollosi G.J."/>
            <person name="Szarkandi J.G."/>
            <person name="Papp V."/>
            <person name="Albert L."/>
            <person name="Andreopoulos W."/>
            <person name="Angelini C."/>
            <person name="Antonin V."/>
            <person name="Barry K.W."/>
            <person name="Bougher N.L."/>
            <person name="Buchanan P."/>
            <person name="Buyck B."/>
            <person name="Bense V."/>
            <person name="Catcheside P."/>
            <person name="Chovatia M."/>
            <person name="Cooper J."/>
            <person name="Damon W."/>
            <person name="Desjardin D."/>
            <person name="Finy P."/>
            <person name="Geml J."/>
            <person name="Haridas S."/>
            <person name="Hughes K."/>
            <person name="Justo A."/>
            <person name="Karasinski D."/>
            <person name="Kautmanova I."/>
            <person name="Kiss B."/>
            <person name="Kocsube S."/>
            <person name="Kotiranta H."/>
            <person name="LaButti K.M."/>
            <person name="Lechner B.E."/>
            <person name="Liimatainen K."/>
            <person name="Lipzen A."/>
            <person name="Lukacs Z."/>
            <person name="Mihaltcheva S."/>
            <person name="Morgado L.N."/>
            <person name="Niskanen T."/>
            <person name="Noordeloos M.E."/>
            <person name="Ohm R.A."/>
            <person name="Ortiz-Santana B."/>
            <person name="Ovrebo C."/>
            <person name="Racz N."/>
            <person name="Riley R."/>
            <person name="Savchenko A."/>
            <person name="Shiryaev A."/>
            <person name="Soop K."/>
            <person name="Spirin V."/>
            <person name="Szebenyi C."/>
            <person name="Tomsovsky M."/>
            <person name="Tulloss R.E."/>
            <person name="Uehling J."/>
            <person name="Grigoriev I.V."/>
            <person name="Vagvolgyi C."/>
            <person name="Papp T."/>
            <person name="Martin F.M."/>
            <person name="Miettinen O."/>
            <person name="Hibbett D.S."/>
            <person name="Nagy L.G."/>
        </authorList>
    </citation>
    <scope>NUCLEOTIDE SEQUENCE [LARGE SCALE GENOMIC DNA]</scope>
    <source>
        <strain evidence="1 2">NL-1719</strain>
    </source>
</reference>
<proteinExistence type="predicted"/>
<evidence type="ECO:0000313" key="1">
    <source>
        <dbReference type="EMBL" id="TFK60843.1"/>
    </source>
</evidence>
<name>A0ACD3A4T7_9AGAR</name>
<protein>
    <submittedName>
        <fullName evidence="1">Uncharacterized protein</fullName>
    </submittedName>
</protein>
<keyword evidence="2" id="KW-1185">Reference proteome</keyword>
<dbReference type="Proteomes" id="UP000308600">
    <property type="component" value="Unassembled WGS sequence"/>
</dbReference>
<accession>A0ACD3A4T7</accession>
<dbReference type="EMBL" id="ML208725">
    <property type="protein sequence ID" value="TFK60843.1"/>
    <property type="molecule type" value="Genomic_DNA"/>
</dbReference>